<dbReference type="Proteomes" id="UP000265618">
    <property type="component" value="Unassembled WGS sequence"/>
</dbReference>
<comment type="caution">
    <text evidence="2">The sequence shown here is derived from an EMBL/GenBank/DDBJ whole genome shotgun (WGS) entry which is preliminary data.</text>
</comment>
<reference evidence="2 3" key="1">
    <citation type="journal article" date="2018" name="PLoS ONE">
        <title>The draft genome of Kipferlia bialata reveals reductive genome evolution in fornicate parasites.</title>
        <authorList>
            <person name="Tanifuji G."/>
            <person name="Takabayashi S."/>
            <person name="Kume K."/>
            <person name="Takagi M."/>
            <person name="Nakayama T."/>
            <person name="Kamikawa R."/>
            <person name="Inagaki Y."/>
            <person name="Hashimoto T."/>
        </authorList>
    </citation>
    <scope>NUCLEOTIDE SEQUENCE [LARGE SCALE GENOMIC DNA]</scope>
    <source>
        <strain evidence="2">NY0173</strain>
    </source>
</reference>
<evidence type="ECO:0000313" key="3">
    <source>
        <dbReference type="Proteomes" id="UP000265618"/>
    </source>
</evidence>
<dbReference type="EMBL" id="BDIP01004091">
    <property type="protein sequence ID" value="GIQ88469.1"/>
    <property type="molecule type" value="Genomic_DNA"/>
</dbReference>
<protein>
    <submittedName>
        <fullName evidence="2">Uncharacterized protein</fullName>
    </submittedName>
</protein>
<sequence>MSDLDDPAELVRPLSAPPQGPQSYGGDSHGGLFSAGLDGDDDDDLFFGNFTDLLDMRTSNQYEQFYAEGDPSTLPKPLETISFELLTNRNGKGPGRPKQTSLRQRLARKGSNLTEEDRVAGAGAPSPGKEGHATGIHRRLAALALSDAESVSSDMATPHEMDGMAQRSMQFDTVSLSVFLNI</sequence>
<organism evidence="2 3">
    <name type="scientific">Kipferlia bialata</name>
    <dbReference type="NCBI Taxonomy" id="797122"/>
    <lineage>
        <taxon>Eukaryota</taxon>
        <taxon>Metamonada</taxon>
        <taxon>Carpediemonas-like organisms</taxon>
        <taxon>Kipferlia</taxon>
    </lineage>
</organism>
<gene>
    <name evidence="2" type="ORF">KIPB_010719</name>
</gene>
<keyword evidence="3" id="KW-1185">Reference proteome</keyword>
<evidence type="ECO:0000313" key="2">
    <source>
        <dbReference type="EMBL" id="GIQ88469.1"/>
    </source>
</evidence>
<proteinExistence type="predicted"/>
<name>A0A9K3GLS2_9EUKA</name>
<feature type="region of interest" description="Disordered" evidence="1">
    <location>
        <begin position="1"/>
        <end position="37"/>
    </location>
</feature>
<accession>A0A9K3GLS2</accession>
<evidence type="ECO:0000256" key="1">
    <source>
        <dbReference type="SAM" id="MobiDB-lite"/>
    </source>
</evidence>
<feature type="region of interest" description="Disordered" evidence="1">
    <location>
        <begin position="87"/>
        <end position="133"/>
    </location>
</feature>
<dbReference type="AlphaFoldDB" id="A0A9K3GLS2"/>